<dbReference type="PANTHER" id="PTHR30040:SF2">
    <property type="entry name" value="FAD:PROTEIN FMN TRANSFERASE"/>
    <property type="match status" value="1"/>
</dbReference>
<dbReference type="Pfam" id="PF00890">
    <property type="entry name" value="FAD_binding_2"/>
    <property type="match status" value="1"/>
</dbReference>
<keyword evidence="9" id="KW-0560">Oxidoreductase</keyword>
<dbReference type="GO" id="GO:0046872">
    <property type="term" value="F:metal ion binding"/>
    <property type="evidence" value="ECO:0007669"/>
    <property type="project" value="UniProtKB-KW"/>
</dbReference>
<keyword evidence="4" id="KW-0285">Flavoprotein</keyword>
<dbReference type="PANTHER" id="PTHR30040">
    <property type="entry name" value="THIAMINE BIOSYNTHESIS LIPOPROTEIN APBE"/>
    <property type="match status" value="1"/>
</dbReference>
<evidence type="ECO:0000256" key="9">
    <source>
        <dbReference type="ARBA" id="ARBA00023002"/>
    </source>
</evidence>
<dbReference type="GeneID" id="39991076"/>
<evidence type="ECO:0000256" key="5">
    <source>
        <dbReference type="ARBA" id="ARBA00022679"/>
    </source>
</evidence>
<dbReference type="Pfam" id="PF02424">
    <property type="entry name" value="ApbE"/>
    <property type="match status" value="1"/>
</dbReference>
<evidence type="ECO:0000256" key="3">
    <source>
        <dbReference type="ARBA" id="ARBA00016337"/>
    </source>
</evidence>
<comment type="caution">
    <text evidence="13">The sequence shown here is derived from an EMBL/GenBank/DDBJ whole genome shotgun (WGS) entry which is preliminary data.</text>
</comment>
<evidence type="ECO:0000256" key="6">
    <source>
        <dbReference type="ARBA" id="ARBA00022723"/>
    </source>
</evidence>
<dbReference type="VEuPathDB" id="TriTrypDB:TM35_000751080"/>
<dbReference type="Proteomes" id="UP000192257">
    <property type="component" value="Unassembled WGS sequence"/>
</dbReference>
<gene>
    <name evidence="13" type="ORF">TM35_000751080</name>
</gene>
<dbReference type="RefSeq" id="XP_028877407.1">
    <property type="nucleotide sequence ID" value="XM_029031296.1"/>
</dbReference>
<keyword evidence="5" id="KW-0808">Transferase</keyword>
<feature type="domain" description="FAD-dependent oxidoreductase 2 FAD-binding" evidence="12">
    <location>
        <begin position="385"/>
        <end position="488"/>
    </location>
</feature>
<protein>
    <recommendedName>
        <fullName evidence="3">FAD:protein FMN transferase</fullName>
        <ecNumber evidence="2">2.7.1.180</ecNumber>
    </recommendedName>
    <alternativeName>
        <fullName evidence="10">Flavin transferase</fullName>
    </alternativeName>
</protein>
<dbReference type="EMBL" id="NBCO01000075">
    <property type="protein sequence ID" value="ORC83341.1"/>
    <property type="molecule type" value="Genomic_DNA"/>
</dbReference>
<dbReference type="SUPFAM" id="SSF143631">
    <property type="entry name" value="ApbE-like"/>
    <property type="match status" value="1"/>
</dbReference>
<evidence type="ECO:0000256" key="4">
    <source>
        <dbReference type="ARBA" id="ARBA00022630"/>
    </source>
</evidence>
<dbReference type="Gene3D" id="3.10.520.10">
    <property type="entry name" value="ApbE-like domains"/>
    <property type="match status" value="1"/>
</dbReference>
<dbReference type="STRING" id="67003.A0A1X0NFF0"/>
<reference evidence="13 14" key="1">
    <citation type="submission" date="2017-03" db="EMBL/GenBank/DDBJ databases">
        <title>An alternative strategy for trypanosome survival in the mammalian bloodstream revealed through genome and transcriptome analysis of the ubiquitous bovine parasite Trypanosoma (Megatrypanum) theileri.</title>
        <authorList>
            <person name="Kelly S."/>
            <person name="Ivens A."/>
            <person name="Mott A."/>
            <person name="O'Neill E."/>
            <person name="Emms D."/>
            <person name="Macleod O."/>
            <person name="Voorheis P."/>
            <person name="Matthews J."/>
            <person name="Matthews K."/>
            <person name="Carrington M."/>
        </authorList>
    </citation>
    <scope>NUCLEOTIDE SEQUENCE [LARGE SCALE GENOMIC DNA]</scope>
    <source>
        <strain evidence="13">Edinburgh</strain>
    </source>
</reference>
<sequence>MADGRSSASVVAVDPEKAARERDAAARALLQDGPVQSLMQYMTKGLELTVPYTLKVVVDADKLGRAKEVADQVLLSAWSLADTVLNNYNPNSEVSHIGKLPVGQQHTMSAPLKRVLACCQRVFNSSGGSFDPAVAPILDVLRAALKPGAPVPQEELKSLMSVCTMPNSFLIDMDAGTIARKHDKARMDLGGVSKGYIVDYVVEKLNAAGYDNVFFEWGGDCRASGTNARNTPWMVGIVRPPSLEELKNPPQDPPFIRVIALDNEALATSGDYENLTEGPQQRLYTSIFDWKTRSLLMPSQTELAQVSVKCYSAMYADALATASLIQRDPVKVRYMLDRWRYVRDTVKDYTAYIRENECVARMFEVATESAEMRKNRIAGSLPARVIVVGGGLAGQSAAIEAANCGAQVFLIEKESKLGGNSAKATSGINAWGTRAQAKASIMDGGKYFERDTFKSGIGGNTDPSLVKVLSVKSADAIRWLTCLGVPLTV</sequence>
<keyword evidence="14" id="KW-1185">Reference proteome</keyword>
<evidence type="ECO:0000256" key="8">
    <source>
        <dbReference type="ARBA" id="ARBA00022842"/>
    </source>
</evidence>
<evidence type="ECO:0000259" key="12">
    <source>
        <dbReference type="Pfam" id="PF00890"/>
    </source>
</evidence>
<dbReference type="InterPro" id="IPR036188">
    <property type="entry name" value="FAD/NAD-bd_sf"/>
</dbReference>
<evidence type="ECO:0000256" key="2">
    <source>
        <dbReference type="ARBA" id="ARBA00011955"/>
    </source>
</evidence>
<dbReference type="InterPro" id="IPR003374">
    <property type="entry name" value="ApbE-like_sf"/>
</dbReference>
<evidence type="ECO:0000256" key="10">
    <source>
        <dbReference type="ARBA" id="ARBA00031306"/>
    </source>
</evidence>
<comment type="cofactor">
    <cofactor evidence="1">
        <name>Mg(2+)</name>
        <dbReference type="ChEBI" id="CHEBI:18420"/>
    </cofactor>
</comment>
<dbReference type="SUPFAM" id="SSF51905">
    <property type="entry name" value="FAD/NAD(P)-binding domain"/>
    <property type="match status" value="1"/>
</dbReference>
<evidence type="ECO:0000256" key="7">
    <source>
        <dbReference type="ARBA" id="ARBA00022827"/>
    </source>
</evidence>
<comment type="catalytic activity">
    <reaction evidence="11">
        <text>L-threonyl-[protein] + FAD = FMN-L-threonyl-[protein] + AMP + H(+)</text>
        <dbReference type="Rhea" id="RHEA:36847"/>
        <dbReference type="Rhea" id="RHEA-COMP:11060"/>
        <dbReference type="Rhea" id="RHEA-COMP:11061"/>
        <dbReference type="ChEBI" id="CHEBI:15378"/>
        <dbReference type="ChEBI" id="CHEBI:30013"/>
        <dbReference type="ChEBI" id="CHEBI:57692"/>
        <dbReference type="ChEBI" id="CHEBI:74257"/>
        <dbReference type="ChEBI" id="CHEBI:456215"/>
        <dbReference type="EC" id="2.7.1.180"/>
    </reaction>
</comment>
<evidence type="ECO:0000313" key="13">
    <source>
        <dbReference type="EMBL" id="ORC83341.1"/>
    </source>
</evidence>
<dbReference type="GO" id="GO:0016491">
    <property type="term" value="F:oxidoreductase activity"/>
    <property type="evidence" value="ECO:0007669"/>
    <property type="project" value="UniProtKB-KW"/>
</dbReference>
<keyword evidence="8" id="KW-0460">Magnesium</keyword>
<proteinExistence type="predicted"/>
<keyword evidence="7" id="KW-0274">FAD</keyword>
<dbReference type="InterPro" id="IPR024932">
    <property type="entry name" value="ApbE"/>
</dbReference>
<name>A0A1X0NFF0_9TRYP</name>
<evidence type="ECO:0000313" key="14">
    <source>
        <dbReference type="Proteomes" id="UP000192257"/>
    </source>
</evidence>
<dbReference type="AlphaFoldDB" id="A0A1X0NFF0"/>
<keyword evidence="6" id="KW-0479">Metal-binding</keyword>
<accession>A0A1X0NFF0</accession>
<feature type="non-terminal residue" evidence="13">
    <location>
        <position position="489"/>
    </location>
</feature>
<evidence type="ECO:0000256" key="1">
    <source>
        <dbReference type="ARBA" id="ARBA00001946"/>
    </source>
</evidence>
<dbReference type="Gene3D" id="3.50.50.60">
    <property type="entry name" value="FAD/NAD(P)-binding domain"/>
    <property type="match status" value="1"/>
</dbReference>
<dbReference type="InterPro" id="IPR003953">
    <property type="entry name" value="FAD-dep_OxRdtase_2_FAD-bd"/>
</dbReference>
<dbReference type="EC" id="2.7.1.180" evidence="2"/>
<evidence type="ECO:0000256" key="11">
    <source>
        <dbReference type="ARBA" id="ARBA00048540"/>
    </source>
</evidence>
<dbReference type="OrthoDB" id="71672at2759"/>
<organism evidence="13 14">
    <name type="scientific">Trypanosoma theileri</name>
    <dbReference type="NCBI Taxonomy" id="67003"/>
    <lineage>
        <taxon>Eukaryota</taxon>
        <taxon>Discoba</taxon>
        <taxon>Euglenozoa</taxon>
        <taxon>Kinetoplastea</taxon>
        <taxon>Metakinetoplastina</taxon>
        <taxon>Trypanosomatida</taxon>
        <taxon>Trypanosomatidae</taxon>
        <taxon>Trypanosoma</taxon>
    </lineage>
</organism>
<dbReference type="GO" id="GO:0016740">
    <property type="term" value="F:transferase activity"/>
    <property type="evidence" value="ECO:0007669"/>
    <property type="project" value="UniProtKB-KW"/>
</dbReference>